<evidence type="ECO:0000313" key="3">
    <source>
        <dbReference type="Proteomes" id="UP000800041"/>
    </source>
</evidence>
<evidence type="ECO:0000256" key="1">
    <source>
        <dbReference type="SAM" id="SignalP"/>
    </source>
</evidence>
<organism evidence="2 3">
    <name type="scientific">Aulographum hederae CBS 113979</name>
    <dbReference type="NCBI Taxonomy" id="1176131"/>
    <lineage>
        <taxon>Eukaryota</taxon>
        <taxon>Fungi</taxon>
        <taxon>Dikarya</taxon>
        <taxon>Ascomycota</taxon>
        <taxon>Pezizomycotina</taxon>
        <taxon>Dothideomycetes</taxon>
        <taxon>Pleosporomycetidae</taxon>
        <taxon>Aulographales</taxon>
        <taxon>Aulographaceae</taxon>
    </lineage>
</organism>
<proteinExistence type="predicted"/>
<evidence type="ECO:0000313" key="2">
    <source>
        <dbReference type="EMBL" id="KAF1981874.1"/>
    </source>
</evidence>
<feature type="signal peptide" evidence="1">
    <location>
        <begin position="1"/>
        <end position="18"/>
    </location>
</feature>
<keyword evidence="1" id="KW-0732">Signal</keyword>
<feature type="chain" id="PRO_5026074689" description="Carbohydrate-binding module family 18 protein" evidence="1">
    <location>
        <begin position="19"/>
        <end position="141"/>
    </location>
</feature>
<reference evidence="2" key="1">
    <citation type="journal article" date="2020" name="Stud. Mycol.">
        <title>101 Dothideomycetes genomes: a test case for predicting lifestyles and emergence of pathogens.</title>
        <authorList>
            <person name="Haridas S."/>
            <person name="Albert R."/>
            <person name="Binder M."/>
            <person name="Bloem J."/>
            <person name="Labutti K."/>
            <person name="Salamov A."/>
            <person name="Andreopoulos B."/>
            <person name="Baker S."/>
            <person name="Barry K."/>
            <person name="Bills G."/>
            <person name="Bluhm B."/>
            <person name="Cannon C."/>
            <person name="Castanera R."/>
            <person name="Culley D."/>
            <person name="Daum C."/>
            <person name="Ezra D."/>
            <person name="Gonzalez J."/>
            <person name="Henrissat B."/>
            <person name="Kuo A."/>
            <person name="Liang C."/>
            <person name="Lipzen A."/>
            <person name="Lutzoni F."/>
            <person name="Magnuson J."/>
            <person name="Mondo S."/>
            <person name="Nolan M."/>
            <person name="Ohm R."/>
            <person name="Pangilinan J."/>
            <person name="Park H.-J."/>
            <person name="Ramirez L."/>
            <person name="Alfaro M."/>
            <person name="Sun H."/>
            <person name="Tritt A."/>
            <person name="Yoshinaga Y."/>
            <person name="Zwiers L.-H."/>
            <person name="Turgeon B."/>
            <person name="Goodwin S."/>
            <person name="Spatafora J."/>
            <person name="Crous P."/>
            <person name="Grigoriev I."/>
        </authorList>
    </citation>
    <scope>NUCLEOTIDE SEQUENCE</scope>
    <source>
        <strain evidence="2">CBS 113979</strain>
    </source>
</reference>
<sequence>MRLLSLLSLMTFLALTLALPDPAADAVAEYAAKELQSKMLQERSPNALPEALPLPLPLPLPEADALPDALEPRAARCPANDGCSCKKGTKQGQYCYLCSQVNYYPGGNVNNLYECGPSGACCNYGTGSVCKAGKEKCKGSD</sequence>
<protein>
    <recommendedName>
        <fullName evidence="4">Carbohydrate-binding module family 18 protein</fullName>
    </recommendedName>
</protein>
<dbReference type="AlphaFoldDB" id="A0A6G1GM27"/>
<dbReference type="OrthoDB" id="5394791at2759"/>
<keyword evidence="3" id="KW-1185">Reference proteome</keyword>
<evidence type="ECO:0008006" key="4">
    <source>
        <dbReference type="Google" id="ProtNLM"/>
    </source>
</evidence>
<accession>A0A6G1GM27</accession>
<dbReference type="Proteomes" id="UP000800041">
    <property type="component" value="Unassembled WGS sequence"/>
</dbReference>
<dbReference type="EMBL" id="ML977192">
    <property type="protein sequence ID" value="KAF1981874.1"/>
    <property type="molecule type" value="Genomic_DNA"/>
</dbReference>
<gene>
    <name evidence="2" type="ORF">K402DRAFT_457735</name>
</gene>
<name>A0A6G1GM27_9PEZI</name>